<organism evidence="2 3">
    <name type="scientific">Serendipita vermifera MAFF 305830</name>
    <dbReference type="NCBI Taxonomy" id="933852"/>
    <lineage>
        <taxon>Eukaryota</taxon>
        <taxon>Fungi</taxon>
        <taxon>Dikarya</taxon>
        <taxon>Basidiomycota</taxon>
        <taxon>Agaricomycotina</taxon>
        <taxon>Agaricomycetes</taxon>
        <taxon>Sebacinales</taxon>
        <taxon>Serendipitaceae</taxon>
        <taxon>Serendipita</taxon>
    </lineage>
</organism>
<dbReference type="Gene3D" id="3.10.20.90">
    <property type="entry name" value="Phosphatidylinositol 3-kinase Catalytic Subunit, Chain A, domain 1"/>
    <property type="match status" value="2"/>
</dbReference>
<dbReference type="AlphaFoldDB" id="A0A0C2XRW9"/>
<keyword evidence="3" id="KW-1185">Reference proteome</keyword>
<gene>
    <name evidence="2" type="ORF">M408DRAFT_327113</name>
</gene>
<evidence type="ECO:0000313" key="2">
    <source>
        <dbReference type="EMBL" id="KIM31637.1"/>
    </source>
</evidence>
<dbReference type="Proteomes" id="UP000054097">
    <property type="component" value="Unassembled WGS sequence"/>
</dbReference>
<name>A0A0C2XRW9_SERVB</name>
<dbReference type="EMBL" id="KN824281">
    <property type="protein sequence ID" value="KIM31637.1"/>
    <property type="molecule type" value="Genomic_DNA"/>
</dbReference>
<dbReference type="SUPFAM" id="SSF54236">
    <property type="entry name" value="Ubiquitin-like"/>
    <property type="match status" value="2"/>
</dbReference>
<dbReference type="PROSITE" id="PS50053">
    <property type="entry name" value="UBIQUITIN_2"/>
    <property type="match status" value="2"/>
</dbReference>
<evidence type="ECO:0000313" key="3">
    <source>
        <dbReference type="Proteomes" id="UP000054097"/>
    </source>
</evidence>
<dbReference type="SMART" id="SM00213">
    <property type="entry name" value="UBQ"/>
    <property type="match status" value="2"/>
</dbReference>
<reference evidence="3" key="2">
    <citation type="submission" date="2015-01" db="EMBL/GenBank/DDBJ databases">
        <title>Evolutionary Origins and Diversification of the Mycorrhizal Mutualists.</title>
        <authorList>
            <consortium name="DOE Joint Genome Institute"/>
            <consortium name="Mycorrhizal Genomics Consortium"/>
            <person name="Kohler A."/>
            <person name="Kuo A."/>
            <person name="Nagy L.G."/>
            <person name="Floudas D."/>
            <person name="Copeland A."/>
            <person name="Barry K.W."/>
            <person name="Cichocki N."/>
            <person name="Veneault-Fourrey C."/>
            <person name="LaButti K."/>
            <person name="Lindquist E.A."/>
            <person name="Lipzen A."/>
            <person name="Lundell T."/>
            <person name="Morin E."/>
            <person name="Murat C."/>
            <person name="Riley R."/>
            <person name="Ohm R."/>
            <person name="Sun H."/>
            <person name="Tunlid A."/>
            <person name="Henrissat B."/>
            <person name="Grigoriev I.V."/>
            <person name="Hibbett D.S."/>
            <person name="Martin F."/>
        </authorList>
    </citation>
    <scope>NUCLEOTIDE SEQUENCE [LARGE SCALE GENOMIC DNA]</scope>
    <source>
        <strain evidence="3">MAFF 305830</strain>
    </source>
</reference>
<dbReference type="InterPro" id="IPR019954">
    <property type="entry name" value="Ubiquitin_CS"/>
</dbReference>
<dbReference type="InterPro" id="IPR050158">
    <property type="entry name" value="Ubiquitin_ubiquitin-like"/>
</dbReference>
<dbReference type="OrthoDB" id="428577at2759"/>
<dbReference type="InterPro" id="IPR019956">
    <property type="entry name" value="Ubiquitin_dom"/>
</dbReference>
<protein>
    <recommendedName>
        <fullName evidence="1">Ubiquitin-like domain-containing protein</fullName>
    </recommendedName>
</protein>
<feature type="domain" description="Ubiquitin-like" evidence="1">
    <location>
        <begin position="84"/>
        <end position="157"/>
    </location>
</feature>
<dbReference type="PRINTS" id="PR00348">
    <property type="entry name" value="UBIQUITIN"/>
</dbReference>
<accession>A0A0C2XRW9</accession>
<dbReference type="STRING" id="933852.A0A0C2XRW9"/>
<dbReference type="InterPro" id="IPR000626">
    <property type="entry name" value="Ubiquitin-like_dom"/>
</dbReference>
<dbReference type="InterPro" id="IPR029071">
    <property type="entry name" value="Ubiquitin-like_domsf"/>
</dbReference>
<evidence type="ECO:0000259" key="1">
    <source>
        <dbReference type="PROSITE" id="PS50053"/>
    </source>
</evidence>
<dbReference type="PANTHER" id="PTHR10666">
    <property type="entry name" value="UBIQUITIN"/>
    <property type="match status" value="1"/>
</dbReference>
<reference evidence="2 3" key="1">
    <citation type="submission" date="2014-04" db="EMBL/GenBank/DDBJ databases">
        <authorList>
            <consortium name="DOE Joint Genome Institute"/>
            <person name="Kuo A."/>
            <person name="Zuccaro A."/>
            <person name="Kohler A."/>
            <person name="Nagy L.G."/>
            <person name="Floudas D."/>
            <person name="Copeland A."/>
            <person name="Barry K.W."/>
            <person name="Cichocki N."/>
            <person name="Veneault-Fourrey C."/>
            <person name="LaButti K."/>
            <person name="Lindquist E.A."/>
            <person name="Lipzen A."/>
            <person name="Lundell T."/>
            <person name="Morin E."/>
            <person name="Murat C."/>
            <person name="Sun H."/>
            <person name="Tunlid A."/>
            <person name="Henrissat B."/>
            <person name="Grigoriev I.V."/>
            <person name="Hibbett D.S."/>
            <person name="Martin F."/>
            <person name="Nordberg H.P."/>
            <person name="Cantor M.N."/>
            <person name="Hua S.X."/>
        </authorList>
    </citation>
    <scope>NUCLEOTIDE SEQUENCE [LARGE SCALE GENOMIC DNA]</scope>
    <source>
        <strain evidence="2 3">MAFF 305830</strain>
    </source>
</reference>
<proteinExistence type="predicted"/>
<sequence length="163" mass="18464">MQIYVKWGGQGPPEKTIPLNIELTDTVENVKAKIYDKEDTPPGHQRLIFAGEQLEESRMVSHYNIQNGSIIRLVRQQEGSFEPILVSTNGKKSPITGLKPGNSIKLLKAEIRKVTLIPEEQQRIVYNGKQLEDGYTLQDYNIAHASRIHLALRLPGGYQTRIF</sequence>
<dbReference type="HOGENOM" id="CLU_010412_4_2_1"/>
<dbReference type="PROSITE" id="PS00299">
    <property type="entry name" value="UBIQUITIN_1"/>
    <property type="match status" value="1"/>
</dbReference>
<dbReference type="Pfam" id="PF00240">
    <property type="entry name" value="ubiquitin"/>
    <property type="match status" value="2"/>
</dbReference>
<feature type="domain" description="Ubiquitin-like" evidence="1">
    <location>
        <begin position="1"/>
        <end position="80"/>
    </location>
</feature>